<feature type="region of interest" description="Disordered" evidence="1">
    <location>
        <begin position="499"/>
        <end position="520"/>
    </location>
</feature>
<dbReference type="PANTHER" id="PTHR31138">
    <property type="entry name" value="CHROMOSOME 19, WHOLE GENOME SHOTGUN SEQUENCE"/>
    <property type="match status" value="1"/>
</dbReference>
<dbReference type="Proteomes" id="UP000245946">
    <property type="component" value="Unassembled WGS sequence"/>
</dbReference>
<dbReference type="AlphaFoldDB" id="A0A316Z6X5"/>
<dbReference type="OrthoDB" id="3365576at2759"/>
<feature type="domain" description="HAM1-like N-terminal" evidence="3">
    <location>
        <begin position="53"/>
        <end position="155"/>
    </location>
</feature>
<dbReference type="InterPro" id="IPR045967">
    <property type="entry name" value="HAM1-like_N"/>
</dbReference>
<name>A0A316Z6X5_9BASI</name>
<accession>A0A316Z6X5</accession>
<organism evidence="4 5">
    <name type="scientific">Tilletiopsis washingtonensis</name>
    <dbReference type="NCBI Taxonomy" id="58919"/>
    <lineage>
        <taxon>Eukaryota</taxon>
        <taxon>Fungi</taxon>
        <taxon>Dikarya</taxon>
        <taxon>Basidiomycota</taxon>
        <taxon>Ustilaginomycotina</taxon>
        <taxon>Exobasidiomycetes</taxon>
        <taxon>Entylomatales</taxon>
        <taxon>Entylomatales incertae sedis</taxon>
        <taxon>Tilletiopsis</taxon>
    </lineage>
</organism>
<feature type="domain" description="HAM1-like C-terminal" evidence="2">
    <location>
        <begin position="247"/>
        <end position="337"/>
    </location>
</feature>
<feature type="compositionally biased region" description="Basic and acidic residues" evidence="1">
    <location>
        <begin position="510"/>
        <end position="520"/>
    </location>
</feature>
<gene>
    <name evidence="4" type="ORF">FA09DRAFT_82658</name>
</gene>
<dbReference type="Pfam" id="PF14613">
    <property type="entry name" value="HAM1_C"/>
    <property type="match status" value="1"/>
</dbReference>
<evidence type="ECO:0000259" key="3">
    <source>
        <dbReference type="Pfam" id="PF19343"/>
    </source>
</evidence>
<dbReference type="Pfam" id="PF19343">
    <property type="entry name" value="HAM1_N"/>
    <property type="match status" value="1"/>
</dbReference>
<feature type="region of interest" description="Disordered" evidence="1">
    <location>
        <begin position="345"/>
        <end position="399"/>
    </location>
</feature>
<proteinExistence type="predicted"/>
<dbReference type="InterPro" id="IPR027842">
    <property type="entry name" value="HAM1-like_C"/>
</dbReference>
<feature type="compositionally biased region" description="Basic and acidic residues" evidence="1">
    <location>
        <begin position="349"/>
        <end position="392"/>
    </location>
</feature>
<evidence type="ECO:0000256" key="1">
    <source>
        <dbReference type="SAM" id="MobiDB-lite"/>
    </source>
</evidence>
<evidence type="ECO:0000313" key="5">
    <source>
        <dbReference type="Proteomes" id="UP000245946"/>
    </source>
</evidence>
<evidence type="ECO:0000259" key="2">
    <source>
        <dbReference type="Pfam" id="PF14613"/>
    </source>
</evidence>
<dbReference type="EMBL" id="KZ819298">
    <property type="protein sequence ID" value="PWN96702.1"/>
    <property type="molecule type" value="Genomic_DNA"/>
</dbReference>
<keyword evidence="5" id="KW-1185">Reference proteome</keyword>
<dbReference type="RefSeq" id="XP_025596981.1">
    <property type="nucleotide sequence ID" value="XM_025745855.1"/>
</dbReference>
<dbReference type="PANTHER" id="PTHR31138:SF1">
    <property type="entry name" value="PDZ DOMAIN-CONTAINING PROTEIN"/>
    <property type="match status" value="1"/>
</dbReference>
<sequence length="520" mass="57352">MRCADPSPSFVESLTTEPSLTALHQHLARAGGAVVGALSLGVKGFVGEAGAVARDLVGRILPSLGEVFRAVPLPRVEFTSDAVDAAVEDIVIPTLNLVPETVSVSVSNDYSYSRDRFTQESESSLDARIKLGLGGLRLGVKDVSFWVEEKVTAPRAGTCGGCCGCFASEEDWDARSCVCQGPASWLAYRESALLDIGLWDEGLKVDIDLVDAGQQAQRDTSASHPPTDDMDETRRESFFTVKNVAVDAGAFDFRLRNSHHWLVNALFRPVARPIVRLVLQRVGAALVQSAVEQADRTAWDLHSRATRLAQQRQGWGGKEVESREEVKAAWGDYVRVLLDADAGKSGARLRKEREAREREEKEQQRQQREEQQDQREQRERMEREQAHPRTEPLKPTQTMKVSPTSLIMTDTAGSYALSVGVAPRLLAPHKRGPKTDHMRLRDDLVERNWRALGKRPVERARAAYDEVDPLAGVRKTAATATQTAADVRDVRDGVQLVQEHGAGGDGEDEYGFKSDLFDLH</sequence>
<reference evidence="4 5" key="1">
    <citation type="journal article" date="2018" name="Mol. Biol. Evol.">
        <title>Broad Genomic Sampling Reveals a Smut Pathogenic Ancestry of the Fungal Clade Ustilaginomycotina.</title>
        <authorList>
            <person name="Kijpornyongpan T."/>
            <person name="Mondo S.J."/>
            <person name="Barry K."/>
            <person name="Sandor L."/>
            <person name="Lee J."/>
            <person name="Lipzen A."/>
            <person name="Pangilinan J."/>
            <person name="LaButti K."/>
            <person name="Hainaut M."/>
            <person name="Henrissat B."/>
            <person name="Grigoriev I.V."/>
            <person name="Spatafora J.W."/>
            <person name="Aime M.C."/>
        </authorList>
    </citation>
    <scope>NUCLEOTIDE SEQUENCE [LARGE SCALE GENOMIC DNA]</scope>
    <source>
        <strain evidence="4 5">MCA 4186</strain>
    </source>
</reference>
<evidence type="ECO:0000313" key="4">
    <source>
        <dbReference type="EMBL" id="PWN96702.1"/>
    </source>
</evidence>
<protein>
    <submittedName>
        <fullName evidence="4">Uncharacterized protein</fullName>
    </submittedName>
</protein>
<dbReference type="GeneID" id="37273399"/>